<evidence type="ECO:0000256" key="1">
    <source>
        <dbReference type="SAM" id="MobiDB-lite"/>
    </source>
</evidence>
<evidence type="ECO:0000313" key="4">
    <source>
        <dbReference type="Proteomes" id="UP000663840"/>
    </source>
</evidence>
<reference evidence="3" key="1">
    <citation type="submission" date="2021-01" db="EMBL/GenBank/DDBJ databases">
        <authorList>
            <person name="Kaushik A."/>
        </authorList>
    </citation>
    <scope>NUCLEOTIDE SEQUENCE</scope>
    <source>
        <strain evidence="3">AG1-1A</strain>
    </source>
</reference>
<name>A0A8H3ALD5_9AGAM</name>
<organism evidence="3 4">
    <name type="scientific">Rhizoctonia solani</name>
    <dbReference type="NCBI Taxonomy" id="456999"/>
    <lineage>
        <taxon>Eukaryota</taxon>
        <taxon>Fungi</taxon>
        <taxon>Dikarya</taxon>
        <taxon>Basidiomycota</taxon>
        <taxon>Agaricomycotina</taxon>
        <taxon>Agaricomycetes</taxon>
        <taxon>Cantharellales</taxon>
        <taxon>Ceratobasidiaceae</taxon>
        <taxon>Rhizoctonia</taxon>
    </lineage>
</organism>
<dbReference type="Proteomes" id="UP000663840">
    <property type="component" value="Unassembled WGS sequence"/>
</dbReference>
<feature type="domain" description="AMP-dependent synthetase/ligase" evidence="2">
    <location>
        <begin position="98"/>
        <end position="374"/>
    </location>
</feature>
<dbReference type="AlphaFoldDB" id="A0A8H3ALD5"/>
<dbReference type="Pfam" id="PF00501">
    <property type="entry name" value="AMP-binding"/>
    <property type="match status" value="1"/>
</dbReference>
<dbReference type="EMBL" id="CAJMWR010001387">
    <property type="protein sequence ID" value="CAE6424576.1"/>
    <property type="molecule type" value="Genomic_DNA"/>
</dbReference>
<comment type="caution">
    <text evidence="3">The sequence shown here is derived from an EMBL/GenBank/DDBJ whole genome shotgun (WGS) entry which is preliminary data.</text>
</comment>
<dbReference type="InterPro" id="IPR020845">
    <property type="entry name" value="AMP-binding_CS"/>
</dbReference>
<dbReference type="PROSITE" id="PS00455">
    <property type="entry name" value="AMP_BINDING"/>
    <property type="match status" value="1"/>
</dbReference>
<gene>
    <name evidence="3" type="ORF">RDB_LOCUS58411</name>
</gene>
<accession>A0A8H3ALD5</accession>
<sequence>MSLNTSASAPKASPGPNADDPLTDDELALLLAVPRAAESSPNSTLFRLPLGPDPTMGSIDATCAEVCSIIARLAELWQSRLPELVSTRDQLCENTPLGPGITICILAKPLCGAIFHLLAFWSIGCTIQFVSVAMEPDIIDSQLNQSGCKVVVYSGFDEKWIDERRNHFRGVFIKLPEEEESSWLIRSEKQRPTLAPPPWPTPRRPTPALVLQSSGTTGKPKLLRFPLHILTIGHSYNCRSYLRSKGSGSISKNPHTHPRLVLAPPYWPSFYRSLFVHLTTATPMALPYVKGVDSLSPSRIIGWATALDVGAIAASTGLIRQIPLTAWEAHADFFRSLFDFTISGSSIDYLAPVFERLKIPITNLYGTSELGRLLYSTEPPYSYLQPYKDAPPPLVLPISNYAPDGSRNVELWYSPRNSYHLAHYLIHGGIPLELEPFPGDGPHKGELAMNMGDVFREITIGCSSERAYIHVGRHSDQIRLGGAALGNMNAALYENRLRSEIDNRISQLGSSPWALDAIQLFGNNMQCTSLIIQLCPSSCAPKDGPDEALIQELHQSIEWLNEDLKLSQGKRVNVNKRMLIVTSDGAFAHGPGADSLMCSGLSLSTTHKRTPKRWENVCRFKPWLDDLDFSDP</sequence>
<evidence type="ECO:0000313" key="3">
    <source>
        <dbReference type="EMBL" id="CAE6424576.1"/>
    </source>
</evidence>
<proteinExistence type="predicted"/>
<evidence type="ECO:0000259" key="2">
    <source>
        <dbReference type="Pfam" id="PF00501"/>
    </source>
</evidence>
<feature type="region of interest" description="Disordered" evidence="1">
    <location>
        <begin position="1"/>
        <end position="21"/>
    </location>
</feature>
<protein>
    <recommendedName>
        <fullName evidence="2">AMP-dependent synthetase/ligase domain-containing protein</fullName>
    </recommendedName>
</protein>
<dbReference type="Gene3D" id="3.40.50.12780">
    <property type="entry name" value="N-terminal domain of ligase-like"/>
    <property type="match status" value="1"/>
</dbReference>
<dbReference type="InterPro" id="IPR000873">
    <property type="entry name" value="AMP-dep_synth/lig_dom"/>
</dbReference>
<dbReference type="SUPFAM" id="SSF56801">
    <property type="entry name" value="Acetyl-CoA synthetase-like"/>
    <property type="match status" value="1"/>
</dbReference>
<dbReference type="InterPro" id="IPR042099">
    <property type="entry name" value="ANL_N_sf"/>
</dbReference>